<feature type="transmembrane region" description="Helical" evidence="1">
    <location>
        <begin position="12"/>
        <end position="35"/>
    </location>
</feature>
<dbReference type="Proteomes" id="UP000011531">
    <property type="component" value="Unassembled WGS sequence"/>
</dbReference>
<evidence type="ECO:0008006" key="4">
    <source>
        <dbReference type="Google" id="ProtNLM"/>
    </source>
</evidence>
<comment type="caution">
    <text evidence="2">The sequence shown here is derived from an EMBL/GenBank/DDBJ whole genome shotgun (WGS) entry which is preliminary data.</text>
</comment>
<feature type="transmembrane region" description="Helical" evidence="1">
    <location>
        <begin position="160"/>
        <end position="181"/>
    </location>
</feature>
<feature type="transmembrane region" description="Helical" evidence="1">
    <location>
        <begin position="132"/>
        <end position="151"/>
    </location>
</feature>
<keyword evidence="1" id="KW-0812">Transmembrane</keyword>
<keyword evidence="1" id="KW-1133">Transmembrane helix</keyword>
<proteinExistence type="predicted"/>
<dbReference type="RefSeq" id="WP_008422992.1">
    <property type="nucleotide sequence ID" value="NZ_AOIA01000092.1"/>
</dbReference>
<gene>
    <name evidence="2" type="ORF">C492_10235</name>
</gene>
<evidence type="ECO:0000313" key="2">
    <source>
        <dbReference type="EMBL" id="ELY60871.1"/>
    </source>
</evidence>
<dbReference type="PATRIC" id="fig|1227498.3.peg.1990"/>
<dbReference type="STRING" id="1227498.C492_10235"/>
<keyword evidence="1" id="KW-0472">Membrane</keyword>
<feature type="transmembrane region" description="Helical" evidence="1">
    <location>
        <begin position="55"/>
        <end position="82"/>
    </location>
</feature>
<accession>L9XHH9</accession>
<dbReference type="InterPro" id="IPR012666">
    <property type="entry name" value="CbtA_put"/>
</dbReference>
<reference evidence="2 3" key="1">
    <citation type="journal article" date="2014" name="PLoS Genet.">
        <title>Phylogenetically driven sequencing of extremely halophilic archaea reveals strategies for static and dynamic osmo-response.</title>
        <authorList>
            <person name="Becker E.A."/>
            <person name="Seitzer P.M."/>
            <person name="Tritt A."/>
            <person name="Larsen D."/>
            <person name="Krusor M."/>
            <person name="Yao A.I."/>
            <person name="Wu D."/>
            <person name="Madern D."/>
            <person name="Eisen J.A."/>
            <person name="Darling A.E."/>
            <person name="Facciotti M.T."/>
        </authorList>
    </citation>
    <scope>NUCLEOTIDE SEQUENCE [LARGE SCALE GENOMIC DNA]</scope>
    <source>
        <strain evidence="2 3">DSM 18795</strain>
    </source>
</reference>
<evidence type="ECO:0000256" key="1">
    <source>
        <dbReference type="SAM" id="Phobius"/>
    </source>
</evidence>
<feature type="transmembrane region" description="Helical" evidence="1">
    <location>
        <begin position="94"/>
        <end position="112"/>
    </location>
</feature>
<name>L9XHH9_9EURY</name>
<dbReference type="Pfam" id="PF09490">
    <property type="entry name" value="CbtA"/>
    <property type="match status" value="1"/>
</dbReference>
<feature type="transmembrane region" description="Helical" evidence="1">
    <location>
        <begin position="201"/>
        <end position="220"/>
    </location>
</feature>
<evidence type="ECO:0000313" key="3">
    <source>
        <dbReference type="Proteomes" id="UP000011531"/>
    </source>
</evidence>
<organism evidence="2 3">
    <name type="scientific">Natronococcus jeotgali DSM 18795</name>
    <dbReference type="NCBI Taxonomy" id="1227498"/>
    <lineage>
        <taxon>Archaea</taxon>
        <taxon>Methanobacteriati</taxon>
        <taxon>Methanobacteriota</taxon>
        <taxon>Stenosarchaea group</taxon>
        <taxon>Halobacteria</taxon>
        <taxon>Halobacteriales</taxon>
        <taxon>Natrialbaceae</taxon>
        <taxon>Natronococcus</taxon>
    </lineage>
</organism>
<dbReference type="AlphaFoldDB" id="L9XHH9"/>
<sequence length="240" mass="24189">MIARYLERGVAAGTIAGLAYGAFMGLVGNPLVAYMEAAAHHDHGHEHASAVAETTTTIVSIGSGVLWGILLGGLFGLAYYFLEPSLPGAGTARAYVLAGAGFLSVSVAPWLLLPPATPGAQQALDTGTRLLVYAALMAVGALVSAAAVLAYRSVAARGRLVAAVAAVAPIVILGVAASLAAPTATANDALARELVAAFRGVVVLSQAALWLLVAGCFGWLHRRGGSDSTTARDRTSASNA</sequence>
<protein>
    <recommendedName>
        <fullName evidence="4">Cobalamin cluster protein</fullName>
    </recommendedName>
</protein>
<dbReference type="OrthoDB" id="170869at2157"/>
<keyword evidence="3" id="KW-1185">Reference proteome</keyword>
<dbReference type="EMBL" id="AOIA01000092">
    <property type="protein sequence ID" value="ELY60871.1"/>
    <property type="molecule type" value="Genomic_DNA"/>
</dbReference>